<dbReference type="InterPro" id="IPR011629">
    <property type="entry name" value="CobW-like_C"/>
</dbReference>
<dbReference type="eggNOG" id="KOG2743">
    <property type="taxonomic scope" value="Eukaryota"/>
</dbReference>
<sequence>KVATSQRGLKTERNRHRRHASPANRPRSRAREGVKPRRPTLVVVLLDPSSPLTRGVAAFVHTARSPCPWVCASSPASWGAADHGYRIAVVLNDFGAELGVEKMLVQQDGVDGTNESRTLVEDWVELNNGCVCCTVKGTLVQTIEGLLEKRREMGEKFDFILLETTGLADPGPVARELWVDDELVEEDGAVLDSIVTLVDASNVEKQLEENKEATLQVAYADTILLNKSDLVQVEDVERIKARLETINAEAEIVVTMRSKVDLGIVLNQGTVAAGGRGKKPVLSAFAAAPPSAVLSSGGGFWAKGVEKIAPSSVHDAQIRTVCVAARGFMEVSAFERWFEDLLWERRNEEGGPDILRAKGLLYTSGSDKRRVLQAVREVYEITDGPVEENLEEAMNKVVFIGRNLDEQALAAGLEACIVKQS</sequence>
<comment type="similarity">
    <text evidence="6">Belongs to the SIMIBI class G3E GTPase family. ZNG1 subfamily.</text>
</comment>
<keyword evidence="4" id="KW-0342">GTP-binding</keyword>
<feature type="domain" description="CobW C-terminal" evidence="9">
    <location>
        <begin position="318"/>
        <end position="417"/>
    </location>
</feature>
<dbReference type="EMBL" id="KZ155784">
    <property type="protein sequence ID" value="OUS46253.1"/>
    <property type="molecule type" value="Genomic_DNA"/>
</dbReference>
<dbReference type="CDD" id="cd03112">
    <property type="entry name" value="CobW-like"/>
    <property type="match status" value="1"/>
</dbReference>
<evidence type="ECO:0000256" key="1">
    <source>
        <dbReference type="ARBA" id="ARBA00022741"/>
    </source>
</evidence>
<dbReference type="SUPFAM" id="SSF52540">
    <property type="entry name" value="P-loop containing nucleoside triphosphate hydrolases"/>
    <property type="match status" value="1"/>
</dbReference>
<name>A0A1Y5IDV6_OSTTA</name>
<dbReference type="Pfam" id="PF02492">
    <property type="entry name" value="cobW"/>
    <property type="match status" value="1"/>
</dbReference>
<dbReference type="Proteomes" id="UP000195557">
    <property type="component" value="Unassembled WGS sequence"/>
</dbReference>
<accession>A0A1Y5IDV6</accession>
<dbReference type="InterPro" id="IPR027417">
    <property type="entry name" value="P-loop_NTPase"/>
</dbReference>
<evidence type="ECO:0000313" key="10">
    <source>
        <dbReference type="EMBL" id="OUS46253.1"/>
    </source>
</evidence>
<keyword evidence="1" id="KW-0547">Nucleotide-binding</keyword>
<dbReference type="InterPro" id="IPR036627">
    <property type="entry name" value="CobW-likC_sf"/>
</dbReference>
<proteinExistence type="inferred from homology"/>
<dbReference type="SUPFAM" id="SSF90002">
    <property type="entry name" value="Hypothetical protein YjiA, C-terminal domain"/>
    <property type="match status" value="1"/>
</dbReference>
<evidence type="ECO:0000256" key="5">
    <source>
        <dbReference type="ARBA" id="ARBA00023186"/>
    </source>
</evidence>
<evidence type="ECO:0000256" key="7">
    <source>
        <dbReference type="ARBA" id="ARBA00049117"/>
    </source>
</evidence>
<gene>
    <name evidence="10" type="ORF">BE221DRAFT_74781</name>
</gene>
<dbReference type="GO" id="GO:0005737">
    <property type="term" value="C:cytoplasm"/>
    <property type="evidence" value="ECO:0007669"/>
    <property type="project" value="TreeGrafter"/>
</dbReference>
<comment type="catalytic activity">
    <reaction evidence="7">
        <text>GTP + H2O = GDP + phosphate + H(+)</text>
        <dbReference type="Rhea" id="RHEA:19669"/>
        <dbReference type="ChEBI" id="CHEBI:15377"/>
        <dbReference type="ChEBI" id="CHEBI:15378"/>
        <dbReference type="ChEBI" id="CHEBI:37565"/>
        <dbReference type="ChEBI" id="CHEBI:43474"/>
        <dbReference type="ChEBI" id="CHEBI:58189"/>
    </reaction>
    <physiologicalReaction direction="left-to-right" evidence="7">
        <dbReference type="Rhea" id="RHEA:19670"/>
    </physiologicalReaction>
</comment>
<dbReference type="GO" id="GO:0016787">
    <property type="term" value="F:hydrolase activity"/>
    <property type="evidence" value="ECO:0007669"/>
    <property type="project" value="UniProtKB-KW"/>
</dbReference>
<feature type="region of interest" description="Disordered" evidence="8">
    <location>
        <begin position="1"/>
        <end position="35"/>
    </location>
</feature>
<evidence type="ECO:0000256" key="4">
    <source>
        <dbReference type="ARBA" id="ARBA00023134"/>
    </source>
</evidence>
<dbReference type="Gene3D" id="3.30.1220.10">
    <property type="entry name" value="CobW-like, C-terminal domain"/>
    <property type="match status" value="1"/>
</dbReference>
<evidence type="ECO:0000256" key="2">
    <source>
        <dbReference type="ARBA" id="ARBA00022801"/>
    </source>
</evidence>
<reference evidence="10" key="1">
    <citation type="submission" date="2017-04" db="EMBL/GenBank/DDBJ databases">
        <title>Population genomics of picophytoplankton unveils novel chromosome hypervariability.</title>
        <authorList>
            <consortium name="DOE Joint Genome Institute"/>
            <person name="Blanc-Mathieu R."/>
            <person name="Krasovec M."/>
            <person name="Hebrard M."/>
            <person name="Yau S."/>
            <person name="Desgranges E."/>
            <person name="Martin J."/>
            <person name="Schackwitz W."/>
            <person name="Kuo A."/>
            <person name="Salin G."/>
            <person name="Donnadieu C."/>
            <person name="Desdevises Y."/>
            <person name="Sanchez-Ferandin S."/>
            <person name="Moreau H."/>
            <person name="Rivals E."/>
            <person name="Grigoriev I.V."/>
            <person name="Grimsley N."/>
            <person name="Eyre-Walker A."/>
            <person name="Piganeau G."/>
        </authorList>
    </citation>
    <scope>NUCLEOTIDE SEQUENCE [LARGE SCALE GENOMIC DNA]</scope>
    <source>
        <strain evidence="10">RCC 1115</strain>
    </source>
</reference>
<dbReference type="AlphaFoldDB" id="A0A1Y5IDV6"/>
<keyword evidence="3" id="KW-0862">Zinc</keyword>
<keyword evidence="2" id="KW-0378">Hydrolase</keyword>
<feature type="non-terminal residue" evidence="10">
    <location>
        <position position="1"/>
    </location>
</feature>
<dbReference type="Gene3D" id="3.40.50.300">
    <property type="entry name" value="P-loop containing nucleotide triphosphate hydrolases"/>
    <property type="match status" value="1"/>
</dbReference>
<evidence type="ECO:0000256" key="8">
    <source>
        <dbReference type="SAM" id="MobiDB-lite"/>
    </source>
</evidence>
<keyword evidence="5" id="KW-0143">Chaperone</keyword>
<dbReference type="PANTHER" id="PTHR13748:SF31">
    <property type="entry name" value="ZINC-REGULATED GTPASE METALLOPROTEIN ACTIVATOR 1A-RELATED"/>
    <property type="match status" value="1"/>
</dbReference>
<dbReference type="Pfam" id="PF07683">
    <property type="entry name" value="CobW_C"/>
    <property type="match status" value="1"/>
</dbReference>
<evidence type="ECO:0000256" key="3">
    <source>
        <dbReference type="ARBA" id="ARBA00022833"/>
    </source>
</evidence>
<dbReference type="SMART" id="SM00833">
    <property type="entry name" value="CobW_C"/>
    <property type="match status" value="1"/>
</dbReference>
<evidence type="ECO:0000259" key="9">
    <source>
        <dbReference type="SMART" id="SM00833"/>
    </source>
</evidence>
<dbReference type="InterPro" id="IPR003495">
    <property type="entry name" value="CobW/HypB/UreG_nucleotide-bd"/>
</dbReference>
<dbReference type="GO" id="GO:0005525">
    <property type="term" value="F:GTP binding"/>
    <property type="evidence" value="ECO:0007669"/>
    <property type="project" value="UniProtKB-KW"/>
</dbReference>
<protein>
    <submittedName>
        <fullName evidence="10">CobW/HypB/UreG, nucleotide-binding domain-domain-containing protein</fullName>
    </submittedName>
</protein>
<dbReference type="PANTHER" id="PTHR13748">
    <property type="entry name" value="COBW-RELATED"/>
    <property type="match status" value="1"/>
</dbReference>
<organism evidence="10">
    <name type="scientific">Ostreococcus tauri</name>
    <name type="common">Marine green alga</name>
    <dbReference type="NCBI Taxonomy" id="70448"/>
    <lineage>
        <taxon>Eukaryota</taxon>
        <taxon>Viridiplantae</taxon>
        <taxon>Chlorophyta</taxon>
        <taxon>Mamiellophyceae</taxon>
        <taxon>Mamiellales</taxon>
        <taxon>Bathycoccaceae</taxon>
        <taxon>Ostreococcus</taxon>
    </lineage>
</organism>
<evidence type="ECO:0000256" key="6">
    <source>
        <dbReference type="ARBA" id="ARBA00034320"/>
    </source>
</evidence>
<dbReference type="InterPro" id="IPR051316">
    <property type="entry name" value="Zinc-reg_GTPase_activator"/>
</dbReference>